<dbReference type="STRING" id="580340.Tlie_0465"/>
<dbReference type="EMBL" id="CP003096">
    <property type="protein sequence ID" value="AER66200.1"/>
    <property type="molecule type" value="Genomic_DNA"/>
</dbReference>
<organism evidence="3 4">
    <name type="scientific">Thermovirga lienii (strain ATCC BAA-1197 / DSM 17291 / Cas60314)</name>
    <dbReference type="NCBI Taxonomy" id="580340"/>
    <lineage>
        <taxon>Bacteria</taxon>
        <taxon>Thermotogati</taxon>
        <taxon>Synergistota</taxon>
        <taxon>Synergistia</taxon>
        <taxon>Synergistales</taxon>
        <taxon>Thermovirgaceae</taxon>
        <taxon>Thermovirga</taxon>
    </lineage>
</organism>
<gene>
    <name evidence="3" type="ordered locus">Tlie_0465</name>
</gene>
<dbReference type="InterPro" id="IPR002789">
    <property type="entry name" value="HerA_central"/>
</dbReference>
<dbReference type="Pfam" id="PF01935">
    <property type="entry name" value="DUF87"/>
    <property type="match status" value="1"/>
</dbReference>
<dbReference type="OrthoDB" id="9806951at2"/>
<dbReference type="PANTHER" id="PTHR42957">
    <property type="entry name" value="HELICASE MJ1565-RELATED"/>
    <property type="match status" value="1"/>
</dbReference>
<feature type="domain" description="AAA+ ATPase" evidence="2">
    <location>
        <begin position="155"/>
        <end position="502"/>
    </location>
</feature>
<dbReference type="KEGG" id="tli:Tlie_0465"/>
<keyword evidence="4" id="KW-1185">Reference proteome</keyword>
<dbReference type="SMART" id="SM00382">
    <property type="entry name" value="AAA"/>
    <property type="match status" value="1"/>
</dbReference>
<dbReference type="eggNOG" id="COG0433">
    <property type="taxonomic scope" value="Bacteria"/>
</dbReference>
<reference evidence="4" key="1">
    <citation type="submission" date="2011-10" db="EMBL/GenBank/DDBJ databases">
        <title>The complete genome of chromosome of Thermovirga lienii DSM 17291.</title>
        <authorList>
            <consortium name="US DOE Joint Genome Institute (JGI-PGF)"/>
            <person name="Lucas S."/>
            <person name="Copeland A."/>
            <person name="Lapidus A."/>
            <person name="Glavina del Rio T."/>
            <person name="Dalin E."/>
            <person name="Tice H."/>
            <person name="Bruce D."/>
            <person name="Goodwin L."/>
            <person name="Pitluck S."/>
            <person name="Peters L."/>
            <person name="Mikhailova N."/>
            <person name="Saunders E."/>
            <person name="Kyrpides N."/>
            <person name="Mavromatis K."/>
            <person name="Ivanova N."/>
            <person name="Last F.I."/>
            <person name="Brettin T."/>
            <person name="Detter J.C."/>
            <person name="Han C."/>
            <person name="Larimer F."/>
            <person name="Land M."/>
            <person name="Hauser L."/>
            <person name="Markowitz V."/>
            <person name="Cheng J.-F."/>
            <person name="Hugenholtz P."/>
            <person name="Woyke T."/>
            <person name="Wu D."/>
            <person name="Spring S."/>
            <person name="Schroeder M."/>
            <person name="Brambilla E.-M."/>
            <person name="Klenk H.-P."/>
            <person name="Eisen J.A."/>
        </authorList>
    </citation>
    <scope>NUCLEOTIDE SEQUENCE [LARGE SCALE GENOMIC DNA]</scope>
    <source>
        <strain evidence="4">ATCC BAA-1197 / DSM 17291 / Cas60314</strain>
    </source>
</reference>
<dbReference type="CDD" id="cd01127">
    <property type="entry name" value="TrwB_TraG_TraD_VirD4"/>
    <property type="match status" value="1"/>
</dbReference>
<sequence>MKTDVTYLGVVRRVTGSKVYVEVSPDIPSASPIIHGRVHRLGQIGSFVRIPLGFLNLYGVVSMVGASEMNDLPEGEIPIPGGQRWVEVQLVGESYGRGEFQRGVSVFPTLDDEVHIVTEEDLAIIYAPRGSSMVEIGTHASSESLVAYVDIDKIVTRHVAIVGSTGSGKSNTVAALLKSLTSGKYPSARIVVIDPHGEYGAAFQDSARVFSIGDKKHPLFVPYWALSFDELAWFLVDRRSASESQQDMLLREKIFEDKKSYCDKLRAGKISNSLITVDSPIPFSIKDVWYYFDRKERVTYNHTNRRKEDEALIEEGDAATLKPAKFQPASLGSAAPFKPQPPPIMGAYVNKILGRLKDKRFEFLLSPGEYDGTNKDLHDLLIDWIDHEHAVTVLDLGGVPSEVTDLVVGVLTRILFEGMFWGRDIPGVGKQRPLLIVFEEAHSYLPKDGSSQFVAGYAARSVRRILKEGRKYGVGAIVVSQRPSELDETILSQCGTFFSLRLTNSSDQGRVKATVPDALAGLIDLLPALRTGEAMVLGEAMQIPSRIRLPLIEPRPKSDDPEVAECWKNKRIEKPAYELAVTGWRQQRMPTPPVDATEQKGEDNGEDSGPVE</sequence>
<evidence type="ECO:0000313" key="4">
    <source>
        <dbReference type="Proteomes" id="UP000005868"/>
    </source>
</evidence>
<dbReference type="InterPro" id="IPR003593">
    <property type="entry name" value="AAA+_ATPase"/>
</dbReference>
<dbReference type="InterPro" id="IPR027417">
    <property type="entry name" value="P-loop_NTPase"/>
</dbReference>
<accession>G7V7W4</accession>
<dbReference type="Gene3D" id="3.40.50.300">
    <property type="entry name" value="P-loop containing nucleotide triphosphate hydrolases"/>
    <property type="match status" value="2"/>
</dbReference>
<feature type="region of interest" description="Disordered" evidence="1">
    <location>
        <begin position="582"/>
        <end position="612"/>
    </location>
</feature>
<dbReference type="Proteomes" id="UP000005868">
    <property type="component" value="Chromosome"/>
</dbReference>
<reference evidence="3 4" key="2">
    <citation type="journal article" date="2012" name="Stand. Genomic Sci.">
        <title>Genome sequence of the moderately thermophilic, amino-acid-degrading and sulfur-reducing bacterium Thermovirga lienii type strain (Cas60314(T)).</title>
        <authorList>
            <person name="Goker M."/>
            <person name="Saunders E."/>
            <person name="Lapidus A."/>
            <person name="Nolan M."/>
            <person name="Lucas S."/>
            <person name="Hammon N."/>
            <person name="Deshpande S."/>
            <person name="Cheng J.F."/>
            <person name="Han C."/>
            <person name="Tapia R."/>
            <person name="Goodwin L.A."/>
            <person name="Pitluck S."/>
            <person name="Liolios K."/>
            <person name="Mavromatis K."/>
            <person name="Pagani I."/>
            <person name="Ivanova N."/>
            <person name="Mikhailova N."/>
            <person name="Pati A."/>
            <person name="Chen A."/>
            <person name="Palaniappan K."/>
            <person name="Land M."/>
            <person name="Chang Y.J."/>
            <person name="Jeffries C.D."/>
            <person name="Brambilla E.M."/>
            <person name="Rohde M."/>
            <person name="Spring S."/>
            <person name="Detter J.C."/>
            <person name="Woyke T."/>
            <person name="Bristow J."/>
            <person name="Eisen J.A."/>
            <person name="Markowitz V."/>
            <person name="Hugenholtz P."/>
            <person name="Kyrpides N.C."/>
            <person name="Klenk H.P."/>
        </authorList>
    </citation>
    <scope>NUCLEOTIDE SEQUENCE [LARGE SCALE GENOMIC DNA]</scope>
    <source>
        <strain evidence="4">ATCC BAA-1197 / DSM 17291 / Cas60314</strain>
    </source>
</reference>
<dbReference type="InterPro" id="IPR008571">
    <property type="entry name" value="HerA-like"/>
</dbReference>
<evidence type="ECO:0000256" key="1">
    <source>
        <dbReference type="SAM" id="MobiDB-lite"/>
    </source>
</evidence>
<dbReference type="SUPFAM" id="SSF52540">
    <property type="entry name" value="P-loop containing nucleoside triphosphate hydrolases"/>
    <property type="match status" value="1"/>
</dbReference>
<dbReference type="HOGENOM" id="CLU_023842_1_0_0"/>
<proteinExistence type="predicted"/>
<evidence type="ECO:0000313" key="3">
    <source>
        <dbReference type="EMBL" id="AER66200.1"/>
    </source>
</evidence>
<evidence type="ECO:0000259" key="2">
    <source>
        <dbReference type="SMART" id="SM00382"/>
    </source>
</evidence>
<protein>
    <submittedName>
        <fullName evidence="3">AAA ATPase</fullName>
    </submittedName>
</protein>
<dbReference type="PANTHER" id="PTHR42957:SF1">
    <property type="entry name" value="HELICASE MJ1565-RELATED"/>
    <property type="match status" value="1"/>
</dbReference>
<dbReference type="AlphaFoldDB" id="G7V7W4"/>
<name>G7V7W4_THELD</name>